<dbReference type="SUPFAM" id="SSF48452">
    <property type="entry name" value="TPR-like"/>
    <property type="match status" value="2"/>
</dbReference>
<dbReference type="InterPro" id="IPR024983">
    <property type="entry name" value="CHAT_dom"/>
</dbReference>
<comment type="caution">
    <text evidence="2">The sequence shown here is derived from an EMBL/GenBank/DDBJ whole genome shotgun (WGS) entry which is preliminary data.</text>
</comment>
<evidence type="ECO:0000259" key="1">
    <source>
        <dbReference type="Pfam" id="PF12770"/>
    </source>
</evidence>
<name>A0A420XU15_9ACTN</name>
<dbReference type="InParanoid" id="A0A420XU15"/>
<dbReference type="Pfam" id="PF12770">
    <property type="entry name" value="CHAT"/>
    <property type="match status" value="1"/>
</dbReference>
<dbReference type="Proteomes" id="UP000281955">
    <property type="component" value="Unassembled WGS sequence"/>
</dbReference>
<dbReference type="AlphaFoldDB" id="A0A420XU15"/>
<protein>
    <submittedName>
        <fullName evidence="2">CHAT domain-containing protein</fullName>
    </submittedName>
</protein>
<evidence type="ECO:0000313" key="2">
    <source>
        <dbReference type="EMBL" id="RKS80231.1"/>
    </source>
</evidence>
<sequence length="783" mass="80873">MHKHAGSDPVGALPHALQLLAEARQAGDPAALTAALRAAAWAHRGTSAHRTALRLLDEAVRTSAAPDLADHLADALVSRAAVLSELGRTDAAQRDLSRARSLVARSRRPALALQQATLLANLGRAEEALRLLRLVEQDAASSLDERVKAANNVAVLESQLGRHAAALRHVAAASAEAPAAGPATEAGVTSTAAWVHVQAGRPVAGIALFERAGTLYAAAGLPLGEHYTEYADALADLRLLPEALSAAERAVTELAQTPLMRAEAQLRVARLLLLTGDGLQAATVARKSARAFRRQGRTPWAVRASALALEAQADSLTAAQLAALRRQAAALREHGLLAEAVEAYLVAGRVSGRAADLAEAGRLASRGPVLLRLKGRVAGALAAGSPEQVLRHARAGLADLARHRDALPSMELRAHASGHGVELGELAMQAVLPSQRPAAALAWMERTRAAALRTSSAAVLSVADLRAALAGATLVEYAVVRGTLHAVVVEPTRTRLVALGPADDAVRGGDALLFALRRLARAGAPAASQDAARTSTTSLLARLSARLLEPLGLDRSAPLVVVPAGPLQHIPWTPLHDGPVTVAPSATVWASTVGAVAPPRTVALVAGPELPGAVAEVSALAEQHPGATCLQPPHSTPAATLEAVERSDLAHLACHGRIRVDNPLFSSLVLTDGALTVQELGSRTRTPPQVVLAACDSAVQTTYAGEESLGFVSALLDRGTRGLLASTVLLPDLDVVPLMRRLHAELVRGTPVASALHTARSGLDLGSPGELVASCAFQAYGAG</sequence>
<dbReference type="Gene3D" id="1.25.40.10">
    <property type="entry name" value="Tetratricopeptide repeat domain"/>
    <property type="match status" value="1"/>
</dbReference>
<reference evidence="2 3" key="1">
    <citation type="submission" date="2018-10" db="EMBL/GenBank/DDBJ databases">
        <title>Genomic Encyclopedia of Archaeal and Bacterial Type Strains, Phase II (KMG-II): from individual species to whole genera.</title>
        <authorList>
            <person name="Goeker M."/>
        </authorList>
    </citation>
    <scope>NUCLEOTIDE SEQUENCE [LARGE SCALE GENOMIC DNA]</scope>
    <source>
        <strain evidence="2 3">RP-AC37</strain>
    </source>
</reference>
<gene>
    <name evidence="2" type="ORF">CLV35_0654</name>
</gene>
<dbReference type="RefSeq" id="WP_121191944.1">
    <property type="nucleotide sequence ID" value="NZ_RBWV01000009.1"/>
</dbReference>
<keyword evidence="3" id="KW-1185">Reference proteome</keyword>
<accession>A0A420XU15</accession>
<feature type="domain" description="CHAT" evidence="1">
    <location>
        <begin position="539"/>
        <end position="762"/>
    </location>
</feature>
<evidence type="ECO:0000313" key="3">
    <source>
        <dbReference type="Proteomes" id="UP000281955"/>
    </source>
</evidence>
<organism evidence="2 3">
    <name type="scientific">Motilibacter peucedani</name>
    <dbReference type="NCBI Taxonomy" id="598650"/>
    <lineage>
        <taxon>Bacteria</taxon>
        <taxon>Bacillati</taxon>
        <taxon>Actinomycetota</taxon>
        <taxon>Actinomycetes</taxon>
        <taxon>Motilibacterales</taxon>
        <taxon>Motilibacteraceae</taxon>
        <taxon>Motilibacter</taxon>
    </lineage>
</organism>
<proteinExistence type="predicted"/>
<dbReference type="OrthoDB" id="9761935at2"/>
<dbReference type="InterPro" id="IPR011990">
    <property type="entry name" value="TPR-like_helical_dom_sf"/>
</dbReference>
<dbReference type="EMBL" id="RBWV01000009">
    <property type="protein sequence ID" value="RKS80231.1"/>
    <property type="molecule type" value="Genomic_DNA"/>
</dbReference>